<protein>
    <submittedName>
        <fullName evidence="1">Uncharacterized protein</fullName>
    </submittedName>
</protein>
<organism evidence="1 2">
    <name type="scientific">Ilyodon furcidens</name>
    <name type="common">goldbreast splitfin</name>
    <dbReference type="NCBI Taxonomy" id="33524"/>
    <lineage>
        <taxon>Eukaryota</taxon>
        <taxon>Metazoa</taxon>
        <taxon>Chordata</taxon>
        <taxon>Craniata</taxon>
        <taxon>Vertebrata</taxon>
        <taxon>Euteleostomi</taxon>
        <taxon>Actinopterygii</taxon>
        <taxon>Neopterygii</taxon>
        <taxon>Teleostei</taxon>
        <taxon>Neoteleostei</taxon>
        <taxon>Acanthomorphata</taxon>
        <taxon>Ovalentaria</taxon>
        <taxon>Atherinomorphae</taxon>
        <taxon>Cyprinodontiformes</taxon>
        <taxon>Goodeidae</taxon>
        <taxon>Ilyodon</taxon>
    </lineage>
</organism>
<name>A0ABV0UEP4_9TELE</name>
<gene>
    <name evidence="1" type="ORF">ILYODFUR_038822</name>
</gene>
<reference evidence="1 2" key="1">
    <citation type="submission" date="2021-06" db="EMBL/GenBank/DDBJ databases">
        <authorList>
            <person name="Palmer J.M."/>
        </authorList>
    </citation>
    <scope>NUCLEOTIDE SEQUENCE [LARGE SCALE GENOMIC DNA]</scope>
    <source>
        <strain evidence="2">if_2019</strain>
        <tissue evidence="1">Muscle</tissue>
    </source>
</reference>
<accession>A0ABV0UEP4</accession>
<proteinExistence type="predicted"/>
<evidence type="ECO:0000313" key="2">
    <source>
        <dbReference type="Proteomes" id="UP001482620"/>
    </source>
</evidence>
<keyword evidence="2" id="KW-1185">Reference proteome</keyword>
<comment type="caution">
    <text evidence="1">The sequence shown here is derived from an EMBL/GenBank/DDBJ whole genome shotgun (WGS) entry which is preliminary data.</text>
</comment>
<dbReference type="Proteomes" id="UP001482620">
    <property type="component" value="Unassembled WGS sequence"/>
</dbReference>
<evidence type="ECO:0000313" key="1">
    <source>
        <dbReference type="EMBL" id="MEQ2242706.1"/>
    </source>
</evidence>
<dbReference type="EMBL" id="JAHRIQ010068198">
    <property type="protein sequence ID" value="MEQ2242706.1"/>
    <property type="molecule type" value="Genomic_DNA"/>
</dbReference>
<sequence length="108" mass="12528">MIQKRLRSVYQSETGSKCLFAYIFLYRFEEGLKTLGVLDAVKQHPDSFRSLFCHEPQRLTADMMDDLFTPRLAPKGSNRRRAEDAVIPLWRDYLQDAEGNLQILSSCL</sequence>